<accession>A0A5M9K955</accession>
<proteinExistence type="predicted"/>
<dbReference type="InterPro" id="IPR038883">
    <property type="entry name" value="AN11006-like"/>
</dbReference>
<name>A0A5M9K955_MONFR</name>
<evidence type="ECO:0000256" key="1">
    <source>
        <dbReference type="SAM" id="MobiDB-lite"/>
    </source>
</evidence>
<reference evidence="2 3" key="1">
    <citation type="submission" date="2019-06" db="EMBL/GenBank/DDBJ databases">
        <title>Genome Sequence of the Brown Rot Fungal Pathogen Monilinia fructicola.</title>
        <authorList>
            <person name="De Miccolis Angelini R.M."/>
            <person name="Landi L."/>
            <person name="Abate D."/>
            <person name="Pollastro S."/>
            <person name="Romanazzi G."/>
            <person name="Faretra F."/>
        </authorList>
    </citation>
    <scope>NUCLEOTIDE SEQUENCE [LARGE SCALE GENOMIC DNA]</scope>
    <source>
        <strain evidence="2 3">Mfrc123</strain>
    </source>
</reference>
<evidence type="ECO:0000313" key="2">
    <source>
        <dbReference type="EMBL" id="KAA8575405.1"/>
    </source>
</evidence>
<dbReference type="PANTHER" id="PTHR42085">
    <property type="entry name" value="F-BOX DOMAIN-CONTAINING PROTEIN"/>
    <property type="match status" value="1"/>
</dbReference>
<sequence>MSSSSSSSSSFPSPFRLLDLPPELVTKILTQCVLLPNSLPSSSQTSSQTQNSNDPPLHQQHHSLDVSQTGPRPSPLLAPFPLPENHFLKPTISLSPHHLIGAGGPKHPAPLALLLTNQRISAETHHLYYTLNSFSLVLRRDATYIGYTSSGETFFSPSFSHTLRAIRSLEISIHRWGTKDWFTTHFIPTLSQCILQGNLRILDIYIPAIMATNLAQDARRCRPLMKENANWAALKELLEDVDLEEARLWAIRTEASFDNGNILNGPPGTYREPLKDGCWRKEQVSDMSWLLDRSAKGLEGCWMIETYADHVVKYRIGSK</sequence>
<dbReference type="VEuPathDB" id="FungiDB:MFRU_002g01060"/>
<organism evidence="2 3">
    <name type="scientific">Monilinia fructicola</name>
    <name type="common">Brown rot fungus</name>
    <name type="synonym">Ciboria fructicola</name>
    <dbReference type="NCBI Taxonomy" id="38448"/>
    <lineage>
        <taxon>Eukaryota</taxon>
        <taxon>Fungi</taxon>
        <taxon>Dikarya</taxon>
        <taxon>Ascomycota</taxon>
        <taxon>Pezizomycotina</taxon>
        <taxon>Leotiomycetes</taxon>
        <taxon>Helotiales</taxon>
        <taxon>Sclerotiniaceae</taxon>
        <taxon>Monilinia</taxon>
    </lineage>
</organism>
<feature type="region of interest" description="Disordered" evidence="1">
    <location>
        <begin position="39"/>
        <end position="80"/>
    </location>
</feature>
<evidence type="ECO:0008006" key="4">
    <source>
        <dbReference type="Google" id="ProtNLM"/>
    </source>
</evidence>
<keyword evidence="3" id="KW-1185">Reference proteome</keyword>
<comment type="caution">
    <text evidence="2">The sequence shown here is derived from an EMBL/GenBank/DDBJ whole genome shotgun (WGS) entry which is preliminary data.</text>
</comment>
<dbReference type="EMBL" id="VICG01000002">
    <property type="protein sequence ID" value="KAA8575405.1"/>
    <property type="molecule type" value="Genomic_DNA"/>
</dbReference>
<dbReference type="OrthoDB" id="5229512at2759"/>
<dbReference type="AlphaFoldDB" id="A0A5M9K955"/>
<evidence type="ECO:0000313" key="3">
    <source>
        <dbReference type="Proteomes" id="UP000322873"/>
    </source>
</evidence>
<dbReference type="Proteomes" id="UP000322873">
    <property type="component" value="Unassembled WGS sequence"/>
</dbReference>
<feature type="compositionally biased region" description="Low complexity" evidence="1">
    <location>
        <begin position="39"/>
        <end position="53"/>
    </location>
</feature>
<dbReference type="PANTHER" id="PTHR42085:SF2">
    <property type="entry name" value="F-BOX DOMAIN-CONTAINING PROTEIN"/>
    <property type="match status" value="1"/>
</dbReference>
<gene>
    <name evidence="2" type="ORF">EYC84_004572</name>
</gene>
<protein>
    <recommendedName>
        <fullName evidence="4">F-box domain-containing protein</fullName>
    </recommendedName>
</protein>